<name>A0A6A5UGS4_9PLEO</name>
<feature type="domain" description="PD-(D/E)XK nuclease-like" evidence="1">
    <location>
        <begin position="55"/>
        <end position="177"/>
    </location>
</feature>
<proteinExistence type="predicted"/>
<dbReference type="AlphaFoldDB" id="A0A6A5UGS4"/>
<dbReference type="OrthoDB" id="4161186at2759"/>
<protein>
    <recommendedName>
        <fullName evidence="1">PD-(D/E)XK nuclease-like domain-containing protein</fullName>
    </recommendedName>
</protein>
<sequence>MERLQPEQVDGWVPRCVNEAIKSENSLGVQTFDRHAFIDSPCNLSECDPSLREEPQYTLGKVKQIFQHARTRLDRKAGFTLSYLHETSDLAALYALLLPRNSAVSHVSVAFTKTTALFSSIEVKPADGDKSEAEYQLSIFMGASLRKKAELARMAGMSDTASALIEPAFVVAGHEWY</sequence>
<evidence type="ECO:0000313" key="2">
    <source>
        <dbReference type="EMBL" id="KAF1963844.1"/>
    </source>
</evidence>
<organism evidence="2 3">
    <name type="scientific">Byssothecium circinans</name>
    <dbReference type="NCBI Taxonomy" id="147558"/>
    <lineage>
        <taxon>Eukaryota</taxon>
        <taxon>Fungi</taxon>
        <taxon>Dikarya</taxon>
        <taxon>Ascomycota</taxon>
        <taxon>Pezizomycotina</taxon>
        <taxon>Dothideomycetes</taxon>
        <taxon>Pleosporomycetidae</taxon>
        <taxon>Pleosporales</taxon>
        <taxon>Massarineae</taxon>
        <taxon>Massarinaceae</taxon>
        <taxon>Byssothecium</taxon>
    </lineage>
</organism>
<dbReference type="EMBL" id="ML976977">
    <property type="protein sequence ID" value="KAF1963844.1"/>
    <property type="molecule type" value="Genomic_DNA"/>
</dbReference>
<reference evidence="2" key="1">
    <citation type="journal article" date="2020" name="Stud. Mycol.">
        <title>101 Dothideomycetes genomes: a test case for predicting lifestyles and emergence of pathogens.</title>
        <authorList>
            <person name="Haridas S."/>
            <person name="Albert R."/>
            <person name="Binder M."/>
            <person name="Bloem J."/>
            <person name="Labutti K."/>
            <person name="Salamov A."/>
            <person name="Andreopoulos B."/>
            <person name="Baker S."/>
            <person name="Barry K."/>
            <person name="Bills G."/>
            <person name="Bluhm B."/>
            <person name="Cannon C."/>
            <person name="Castanera R."/>
            <person name="Culley D."/>
            <person name="Daum C."/>
            <person name="Ezra D."/>
            <person name="Gonzalez J."/>
            <person name="Henrissat B."/>
            <person name="Kuo A."/>
            <person name="Liang C."/>
            <person name="Lipzen A."/>
            <person name="Lutzoni F."/>
            <person name="Magnuson J."/>
            <person name="Mondo S."/>
            <person name="Nolan M."/>
            <person name="Ohm R."/>
            <person name="Pangilinan J."/>
            <person name="Park H.-J."/>
            <person name="Ramirez L."/>
            <person name="Alfaro M."/>
            <person name="Sun H."/>
            <person name="Tritt A."/>
            <person name="Yoshinaga Y."/>
            <person name="Zwiers L.-H."/>
            <person name="Turgeon B."/>
            <person name="Goodwin S."/>
            <person name="Spatafora J."/>
            <person name="Crous P."/>
            <person name="Grigoriev I."/>
        </authorList>
    </citation>
    <scope>NUCLEOTIDE SEQUENCE</scope>
    <source>
        <strain evidence="2">CBS 675.92</strain>
    </source>
</reference>
<dbReference type="InterPro" id="IPR046797">
    <property type="entry name" value="PDDEXK_12"/>
</dbReference>
<dbReference type="Pfam" id="PF20516">
    <property type="entry name" value="PDDEXK_12"/>
    <property type="match status" value="1"/>
</dbReference>
<gene>
    <name evidence="2" type="ORF">CC80DRAFT_541753</name>
</gene>
<accession>A0A6A5UGS4</accession>
<dbReference type="Proteomes" id="UP000800035">
    <property type="component" value="Unassembled WGS sequence"/>
</dbReference>
<evidence type="ECO:0000313" key="3">
    <source>
        <dbReference type="Proteomes" id="UP000800035"/>
    </source>
</evidence>
<evidence type="ECO:0000259" key="1">
    <source>
        <dbReference type="Pfam" id="PF20516"/>
    </source>
</evidence>
<keyword evidence="3" id="KW-1185">Reference proteome</keyword>